<proteinExistence type="predicted"/>
<dbReference type="AlphaFoldDB" id="A0A2P2J9Y2"/>
<protein>
    <submittedName>
        <fullName evidence="2">Uncharacterized protein MANES_18G076600</fullName>
    </submittedName>
</protein>
<name>A0A2P2J9Y2_RHIMU</name>
<evidence type="ECO:0000313" key="2">
    <source>
        <dbReference type="EMBL" id="MBW90284.1"/>
    </source>
</evidence>
<feature type="transmembrane region" description="Helical" evidence="1">
    <location>
        <begin position="69"/>
        <end position="91"/>
    </location>
</feature>
<organism evidence="2">
    <name type="scientific">Rhizophora mucronata</name>
    <name type="common">Asiatic mangrove</name>
    <dbReference type="NCBI Taxonomy" id="61149"/>
    <lineage>
        <taxon>Eukaryota</taxon>
        <taxon>Viridiplantae</taxon>
        <taxon>Streptophyta</taxon>
        <taxon>Embryophyta</taxon>
        <taxon>Tracheophyta</taxon>
        <taxon>Spermatophyta</taxon>
        <taxon>Magnoliopsida</taxon>
        <taxon>eudicotyledons</taxon>
        <taxon>Gunneridae</taxon>
        <taxon>Pentapetalae</taxon>
        <taxon>rosids</taxon>
        <taxon>fabids</taxon>
        <taxon>Malpighiales</taxon>
        <taxon>Rhizophoraceae</taxon>
        <taxon>Rhizophora</taxon>
    </lineage>
</organism>
<dbReference type="EMBL" id="GGEC01009801">
    <property type="protein sequence ID" value="MBW90284.1"/>
    <property type="molecule type" value="Transcribed_RNA"/>
</dbReference>
<keyword evidence="1" id="KW-0472">Membrane</keyword>
<evidence type="ECO:0000256" key="1">
    <source>
        <dbReference type="SAM" id="Phobius"/>
    </source>
</evidence>
<keyword evidence="1" id="KW-0812">Transmembrane</keyword>
<accession>A0A2P2J9Y2</accession>
<reference evidence="2" key="1">
    <citation type="submission" date="2018-02" db="EMBL/GenBank/DDBJ databases">
        <title>Rhizophora mucronata_Transcriptome.</title>
        <authorList>
            <person name="Meera S.P."/>
            <person name="Sreeshan A."/>
            <person name="Augustine A."/>
        </authorList>
    </citation>
    <scope>NUCLEOTIDE SEQUENCE</scope>
    <source>
        <tissue evidence="2">Leaf</tissue>
    </source>
</reference>
<keyword evidence="1" id="KW-1133">Transmembrane helix</keyword>
<sequence>MAFSLARGTRAESVEASEKSCCFQSHMAAFMALFDLSSDSFLASKSSMRLSWFMDRTLRTTKDAMRHTFITELLLAALVAAATILLANSIMGNFECFGGLCLYLPQPKKRTACPIANLKKAALRWSPKSNIA</sequence>